<dbReference type="Proteomes" id="UP000065473">
    <property type="component" value="Chromosome"/>
</dbReference>
<protein>
    <submittedName>
        <fullName evidence="2">DNA-binding protein</fullName>
    </submittedName>
</protein>
<evidence type="ECO:0000313" key="4">
    <source>
        <dbReference type="Proteomes" id="UP000060043"/>
    </source>
</evidence>
<dbReference type="GO" id="GO:0003677">
    <property type="term" value="F:DNA binding"/>
    <property type="evidence" value="ECO:0007669"/>
    <property type="project" value="UniProtKB-KW"/>
</dbReference>
<gene>
    <name evidence="2" type="ORF">ATY89_08180</name>
    <name evidence="3" type="ORF">ATZ20_11200</name>
</gene>
<dbReference type="OrthoDB" id="101044at2157"/>
<dbReference type="OMA" id="HRRTLIE"/>
<organism evidence="2 5">
    <name type="scientific">Sulfolobus acidocaldarius</name>
    <dbReference type="NCBI Taxonomy" id="2285"/>
    <lineage>
        <taxon>Archaea</taxon>
        <taxon>Thermoproteota</taxon>
        <taxon>Thermoprotei</taxon>
        <taxon>Sulfolobales</taxon>
        <taxon>Sulfolobaceae</taxon>
        <taxon>Sulfolobus</taxon>
    </lineage>
</organism>
<name>A0A0U2NB19_9CREN</name>
<dbReference type="EMBL" id="CP013695">
    <property type="protein sequence ID" value="ALU32659.1"/>
    <property type="molecule type" value="Genomic_DNA"/>
</dbReference>
<proteinExistence type="predicted"/>
<evidence type="ECO:0000313" key="2">
    <source>
        <dbReference type="EMBL" id="ALU29917.1"/>
    </source>
</evidence>
<accession>A0A0U2NB19</accession>
<dbReference type="SMART" id="SM00748">
    <property type="entry name" value="HEPN"/>
    <property type="match status" value="1"/>
</dbReference>
<feature type="domain" description="HEPN" evidence="1">
    <location>
        <begin position="10"/>
        <end position="134"/>
    </location>
</feature>
<dbReference type="Pfam" id="PF05168">
    <property type="entry name" value="HEPN"/>
    <property type="match status" value="1"/>
</dbReference>
<evidence type="ECO:0000313" key="3">
    <source>
        <dbReference type="EMBL" id="ALU32659.1"/>
    </source>
</evidence>
<keyword evidence="2" id="KW-0238">DNA-binding</keyword>
<dbReference type="AlphaFoldDB" id="A0A0U2NB19"/>
<sequence>MSGLRVERLKRRGLRFLDNAKDDLKNGYYDIAIFHVEQAVQLYTKAVIFELFGKEYTIHGIRGLLSYLTKLLEENGYKELSRRIVEFTKENRDTLLGIEEAYISSRYEDIDFGRYEAESSVQTAESLIKLLDEIVDNVKLGKA</sequence>
<dbReference type="RefSeq" id="WP_011278781.1">
    <property type="nucleotide sequence ID" value="NZ_BHWZ01000006.1"/>
</dbReference>
<dbReference type="EMBL" id="CP013694">
    <property type="protein sequence ID" value="ALU29917.1"/>
    <property type="molecule type" value="Genomic_DNA"/>
</dbReference>
<dbReference type="SUPFAM" id="SSF81593">
    <property type="entry name" value="Nucleotidyltransferase substrate binding subunit/domain"/>
    <property type="match status" value="1"/>
</dbReference>
<dbReference type="GeneID" id="14552493"/>
<dbReference type="PROSITE" id="PS50910">
    <property type="entry name" value="HEPN"/>
    <property type="match status" value="1"/>
</dbReference>
<reference evidence="4 5" key="1">
    <citation type="submission" date="2015-12" db="EMBL/GenBank/DDBJ databases">
        <title>A stable core within a dynamic pangenome in Sulfolobus acidocaldarius.</title>
        <authorList>
            <person name="Anderson R."/>
            <person name="Kouris A."/>
            <person name="Seward C."/>
            <person name="Campbell K."/>
            <person name="Whitaker R."/>
        </authorList>
    </citation>
    <scope>NUCLEOTIDE SEQUENCE [LARGE SCALE GENOMIC DNA]</scope>
    <source>
        <strain evidence="2 5">GG12-C01-09</strain>
        <strain evidence="3 4">NG05B_CO5_07</strain>
    </source>
</reference>
<evidence type="ECO:0000313" key="5">
    <source>
        <dbReference type="Proteomes" id="UP000065473"/>
    </source>
</evidence>
<dbReference type="InterPro" id="IPR007842">
    <property type="entry name" value="HEPN_dom"/>
</dbReference>
<dbReference type="Proteomes" id="UP000060043">
    <property type="component" value="Chromosome"/>
</dbReference>
<evidence type="ECO:0000259" key="1">
    <source>
        <dbReference type="PROSITE" id="PS50910"/>
    </source>
</evidence>
<dbReference type="Gene3D" id="1.20.120.330">
    <property type="entry name" value="Nucleotidyltransferases domain 2"/>
    <property type="match status" value="1"/>
</dbReference>